<dbReference type="InterPro" id="IPR036397">
    <property type="entry name" value="RNaseH_sf"/>
</dbReference>
<accession>A0A835ZH33</accession>
<organism evidence="1 2">
    <name type="scientific">Tribonema minus</name>
    <dbReference type="NCBI Taxonomy" id="303371"/>
    <lineage>
        <taxon>Eukaryota</taxon>
        <taxon>Sar</taxon>
        <taxon>Stramenopiles</taxon>
        <taxon>Ochrophyta</taxon>
        <taxon>PX clade</taxon>
        <taxon>Xanthophyceae</taxon>
        <taxon>Tribonematales</taxon>
        <taxon>Tribonemataceae</taxon>
        <taxon>Tribonema</taxon>
    </lineage>
</organism>
<keyword evidence="2" id="KW-1185">Reference proteome</keyword>
<sequence length="335" mass="37384">MGLRNYYAKITSKTALRQALQALADHNACDEITTEMVALKPGLDDAALANVAQHFQGAIAELEDGSRAIKVERASRGEDIEMDKLQLFTSGKSVWLQAFNWGGAEETEDFFSRRPGKENGIKAIYSLPANPTGNAAAETSVKTIKTLLFSYWMGDGANRKKVRLTADLDKVLRVINNSQNAVTGYRPSDLQDPECPKAVLAKAKATMFALAKGRSLPQKMNYKLRKGDKVRIDVIALSNSIRQLRKQGRWKSTHNASFSEEVYTVVSHSDVDNTVRIEELPGRVLLRGQCLLVPKVEDREKFVTEWQGKRKADGVPEDREDPFGFQARQKTLQEL</sequence>
<dbReference type="Gene3D" id="3.30.420.10">
    <property type="entry name" value="Ribonuclease H-like superfamily/Ribonuclease H"/>
    <property type="match status" value="1"/>
</dbReference>
<proteinExistence type="predicted"/>
<name>A0A835ZH33_9STRA</name>
<dbReference type="EMBL" id="JAFCMP010000002">
    <property type="protein sequence ID" value="KAG5192751.1"/>
    <property type="molecule type" value="Genomic_DNA"/>
</dbReference>
<evidence type="ECO:0008006" key="3">
    <source>
        <dbReference type="Google" id="ProtNLM"/>
    </source>
</evidence>
<dbReference type="AlphaFoldDB" id="A0A835ZH33"/>
<comment type="caution">
    <text evidence="1">The sequence shown here is derived from an EMBL/GenBank/DDBJ whole genome shotgun (WGS) entry which is preliminary data.</text>
</comment>
<reference evidence="1" key="1">
    <citation type="submission" date="2021-02" db="EMBL/GenBank/DDBJ databases">
        <title>First Annotated Genome of the Yellow-green Alga Tribonema minus.</title>
        <authorList>
            <person name="Mahan K.M."/>
        </authorList>
    </citation>
    <scope>NUCLEOTIDE SEQUENCE</scope>
    <source>
        <strain evidence="1">UTEX B ZZ1240</strain>
    </source>
</reference>
<dbReference type="GO" id="GO:0003676">
    <property type="term" value="F:nucleic acid binding"/>
    <property type="evidence" value="ECO:0007669"/>
    <property type="project" value="InterPro"/>
</dbReference>
<dbReference type="Proteomes" id="UP000664859">
    <property type="component" value="Unassembled WGS sequence"/>
</dbReference>
<protein>
    <recommendedName>
        <fullName evidence="3">Integrase catalytic domain-containing protein</fullName>
    </recommendedName>
</protein>
<evidence type="ECO:0000313" key="2">
    <source>
        <dbReference type="Proteomes" id="UP000664859"/>
    </source>
</evidence>
<evidence type="ECO:0000313" key="1">
    <source>
        <dbReference type="EMBL" id="KAG5192751.1"/>
    </source>
</evidence>
<gene>
    <name evidence="1" type="ORF">JKP88DRAFT_242631</name>
</gene>